<dbReference type="NCBIfam" id="NF001591">
    <property type="entry name" value="PRK00393.1"/>
    <property type="match status" value="1"/>
</dbReference>
<evidence type="ECO:0000256" key="6">
    <source>
        <dbReference type="ARBA" id="ARBA00005520"/>
    </source>
</evidence>
<feature type="binding site" evidence="19">
    <location>
        <begin position="250"/>
        <end position="254"/>
    </location>
    <ligand>
        <name>GTP</name>
        <dbReference type="ChEBI" id="CHEBI:37565"/>
    </ligand>
</feature>
<evidence type="ECO:0000256" key="3">
    <source>
        <dbReference type="ARBA" id="ARBA00002284"/>
    </source>
</evidence>
<dbReference type="InterPro" id="IPR036144">
    <property type="entry name" value="RibA-like_sf"/>
</dbReference>
<dbReference type="EC" id="4.1.99.12" evidence="19"/>
<comment type="similarity">
    <text evidence="6 19">In the N-terminal section; belongs to the DHBP synthase family.</text>
</comment>
<keyword evidence="12 19" id="KW-0460">Magnesium</keyword>
<feature type="active site" description="Proton acceptor; for GTP cyclohydrolase activity" evidence="19">
    <location>
        <position position="327"/>
    </location>
</feature>
<feature type="binding site" evidence="19">
    <location>
        <position position="315"/>
    </location>
    <ligand>
        <name>GTP</name>
        <dbReference type="ChEBI" id="CHEBI:37565"/>
    </ligand>
</feature>
<evidence type="ECO:0000256" key="2">
    <source>
        <dbReference type="ARBA" id="ARBA00001936"/>
    </source>
</evidence>
<comment type="pathway">
    <text evidence="5 19">Cofactor biosynthesis; riboflavin biosynthesis; 2-hydroxy-3-oxobutyl phosphate from D-ribulose 5-phosphate: step 1/1.</text>
</comment>
<feature type="binding site" evidence="19">
    <location>
        <position position="31"/>
    </location>
    <ligand>
        <name>D-ribulose 5-phosphate</name>
        <dbReference type="ChEBI" id="CHEBI:58121"/>
    </ligand>
</feature>
<dbReference type="InterPro" id="IPR032677">
    <property type="entry name" value="GTP_cyclohydro_II"/>
</dbReference>
<dbReference type="GO" id="GO:0000287">
    <property type="term" value="F:magnesium ion binding"/>
    <property type="evidence" value="ECO:0007669"/>
    <property type="project" value="UniProtKB-UniRule"/>
</dbReference>
<comment type="catalytic activity">
    <reaction evidence="18 19">
        <text>GTP + 4 H2O = 2,5-diamino-6-hydroxy-4-(5-phosphoribosylamino)-pyrimidine + formate + 2 phosphate + 3 H(+)</text>
        <dbReference type="Rhea" id="RHEA:23704"/>
        <dbReference type="ChEBI" id="CHEBI:15377"/>
        <dbReference type="ChEBI" id="CHEBI:15378"/>
        <dbReference type="ChEBI" id="CHEBI:15740"/>
        <dbReference type="ChEBI" id="CHEBI:37565"/>
        <dbReference type="ChEBI" id="CHEBI:43474"/>
        <dbReference type="ChEBI" id="CHEBI:58614"/>
        <dbReference type="EC" id="3.5.4.25"/>
    </reaction>
</comment>
<keyword evidence="16 19" id="KW-0511">Multifunctional enzyme</keyword>
<dbReference type="GO" id="GO:0008270">
    <property type="term" value="F:zinc ion binding"/>
    <property type="evidence" value="ECO:0007669"/>
    <property type="project" value="UniProtKB-UniRule"/>
</dbReference>
<sequence>MMDKIEDAIADIKAGKMVVVVDDEDRENEGDLLMAAEKATKETINFMIKEGRGLVCTPVEEDIIERLDLPMMVDKNTETHSTAFTVSIDHVDVTTGISAQERAHTILKMVDEDSQPSDFMRPGHVFPLGAKKGGVLRRAGHTEAAVDLAKLAGLKPAGIICEIIKEDGEMARMPYLKEFAKKHDLKLISIEDLIQYRKKEDKLIKEAAAAELPTEFGDFKIKIYTTNVDNKEHIAIIKGDVEGKENVLVRVHSQCITGDIFASKRCDCGEQLAAALQLIEDEGQGVVLYMRQEGRGIGLANKIRAYNLQDKGMDTVEANVALGFEVDMRDYGIGAQILAELGLSSLRLLTNNPTKIVGLEGYGLEVTERIPIEIDPNKDNEFYLKIKKDKMGHLLDFNE</sequence>
<dbReference type="Pfam" id="PF00925">
    <property type="entry name" value="GTP_cyclohydro2"/>
    <property type="match status" value="1"/>
</dbReference>
<evidence type="ECO:0000256" key="4">
    <source>
        <dbReference type="ARBA" id="ARBA00004853"/>
    </source>
</evidence>
<evidence type="ECO:0000256" key="17">
    <source>
        <dbReference type="ARBA" id="ARBA00043932"/>
    </source>
</evidence>
<proteinExistence type="inferred from homology"/>
<evidence type="ECO:0000256" key="1">
    <source>
        <dbReference type="ARBA" id="ARBA00000141"/>
    </source>
</evidence>
<dbReference type="Pfam" id="PF00926">
    <property type="entry name" value="DHBP_synthase"/>
    <property type="match status" value="1"/>
</dbReference>
<feature type="site" description="Essential for DHBP synthase activity" evidence="19">
    <location>
        <position position="162"/>
    </location>
</feature>
<dbReference type="EMBL" id="JAJFAT010000001">
    <property type="protein sequence ID" value="MCC3144010.1"/>
    <property type="molecule type" value="Genomic_DNA"/>
</dbReference>
<keyword evidence="13 19" id="KW-0342">GTP-binding</keyword>
<evidence type="ECO:0000256" key="16">
    <source>
        <dbReference type="ARBA" id="ARBA00023268"/>
    </source>
</evidence>
<feature type="binding site" evidence="19">
    <location>
        <position position="255"/>
    </location>
    <ligand>
        <name>Zn(2+)</name>
        <dbReference type="ChEBI" id="CHEBI:29105"/>
        <note>catalytic</note>
    </ligand>
</feature>
<dbReference type="FunFam" id="3.90.870.10:FF:000001">
    <property type="entry name" value="Riboflavin biosynthesis protein RibBA"/>
    <property type="match status" value="1"/>
</dbReference>
<keyword evidence="7 19" id="KW-0686">Riboflavin biosynthesis</keyword>
<comment type="cofactor">
    <cofactor evidence="2">
        <name>Mn(2+)</name>
        <dbReference type="ChEBI" id="CHEBI:29035"/>
    </cofactor>
</comment>
<dbReference type="PANTHER" id="PTHR21327:SF18">
    <property type="entry name" value="3,4-DIHYDROXY-2-BUTANONE 4-PHOSPHATE SYNTHASE"/>
    <property type="match status" value="1"/>
</dbReference>
<evidence type="ECO:0000256" key="10">
    <source>
        <dbReference type="ARBA" id="ARBA00022801"/>
    </source>
</evidence>
<dbReference type="EC" id="3.5.4.25" evidence="19"/>
<dbReference type="HAMAP" id="MF_00179">
    <property type="entry name" value="RibA"/>
    <property type="match status" value="1"/>
</dbReference>
<dbReference type="NCBIfam" id="NF006803">
    <property type="entry name" value="PRK09311.1"/>
    <property type="match status" value="1"/>
</dbReference>
<feature type="binding site" evidence="19">
    <location>
        <position position="27"/>
    </location>
    <ligand>
        <name>Mg(2+)</name>
        <dbReference type="ChEBI" id="CHEBI:18420"/>
        <label>2</label>
    </ligand>
</feature>
<organism evidence="21 22">
    <name type="scientific">Halanaerobium polyolivorans</name>
    <dbReference type="NCBI Taxonomy" id="2886943"/>
    <lineage>
        <taxon>Bacteria</taxon>
        <taxon>Bacillati</taxon>
        <taxon>Bacillota</taxon>
        <taxon>Clostridia</taxon>
        <taxon>Halanaerobiales</taxon>
        <taxon>Halanaerobiaceae</taxon>
        <taxon>Halanaerobium</taxon>
    </lineage>
</organism>
<dbReference type="CDD" id="cd00641">
    <property type="entry name" value="GTP_cyclohydro2"/>
    <property type="match status" value="1"/>
</dbReference>
<dbReference type="GO" id="GO:0009231">
    <property type="term" value="P:riboflavin biosynthetic process"/>
    <property type="evidence" value="ECO:0007669"/>
    <property type="project" value="UniProtKB-UniRule"/>
</dbReference>
<feature type="binding site" evidence="19">
    <location>
        <position position="141"/>
    </location>
    <ligand>
        <name>Mg(2+)</name>
        <dbReference type="ChEBI" id="CHEBI:18420"/>
        <label>2</label>
    </ligand>
</feature>
<keyword evidence="15 19" id="KW-0456">Lyase</keyword>
<dbReference type="PIRSF" id="PIRSF001259">
    <property type="entry name" value="RibA"/>
    <property type="match status" value="1"/>
</dbReference>
<feature type="binding site" evidence="19">
    <location>
        <begin position="138"/>
        <end position="142"/>
    </location>
    <ligand>
        <name>D-ribulose 5-phosphate</name>
        <dbReference type="ChEBI" id="CHEBI:58121"/>
    </ligand>
</feature>
<feature type="region of interest" description="DHBP synthase" evidence="19">
    <location>
        <begin position="1"/>
        <end position="199"/>
    </location>
</feature>
<evidence type="ECO:0000256" key="9">
    <source>
        <dbReference type="ARBA" id="ARBA00022741"/>
    </source>
</evidence>
<evidence type="ECO:0000256" key="19">
    <source>
        <dbReference type="HAMAP-Rule" id="MF_01283"/>
    </source>
</evidence>
<evidence type="ECO:0000256" key="13">
    <source>
        <dbReference type="ARBA" id="ARBA00023134"/>
    </source>
</evidence>
<accession>A0AAW4WSE5</accession>
<keyword evidence="22" id="KW-1185">Reference proteome</keyword>
<feature type="site" description="Essential for DHBP synthase activity" evidence="19">
    <location>
        <position position="124"/>
    </location>
</feature>
<evidence type="ECO:0000259" key="20">
    <source>
        <dbReference type="Pfam" id="PF00925"/>
    </source>
</evidence>
<dbReference type="HAMAP" id="MF_01283">
    <property type="entry name" value="RibBA"/>
    <property type="match status" value="1"/>
</dbReference>
<keyword evidence="9 19" id="KW-0547">Nucleotide-binding</keyword>
<evidence type="ECO:0000256" key="14">
    <source>
        <dbReference type="ARBA" id="ARBA00023211"/>
    </source>
</evidence>
<dbReference type="HAMAP" id="MF_00180">
    <property type="entry name" value="RibB"/>
    <property type="match status" value="1"/>
</dbReference>
<dbReference type="GO" id="GO:0003935">
    <property type="term" value="F:GTP cyclohydrolase II activity"/>
    <property type="evidence" value="ECO:0007669"/>
    <property type="project" value="UniProtKB-UniRule"/>
</dbReference>
<dbReference type="AlphaFoldDB" id="A0AAW4WSE5"/>
<feature type="binding site" evidence="19">
    <location>
        <position position="27"/>
    </location>
    <ligand>
        <name>Mg(2+)</name>
        <dbReference type="ChEBI" id="CHEBI:18420"/>
        <label>1</label>
    </ligand>
</feature>
<dbReference type="InterPro" id="IPR017945">
    <property type="entry name" value="DHBP_synth_RibB-like_a/b_dom"/>
</dbReference>
<dbReference type="GO" id="GO:0005829">
    <property type="term" value="C:cytosol"/>
    <property type="evidence" value="ECO:0007669"/>
    <property type="project" value="TreeGrafter"/>
</dbReference>
<evidence type="ECO:0000313" key="22">
    <source>
        <dbReference type="Proteomes" id="UP001199296"/>
    </source>
</evidence>
<dbReference type="GO" id="GO:0005525">
    <property type="term" value="F:GTP binding"/>
    <property type="evidence" value="ECO:0007669"/>
    <property type="project" value="UniProtKB-KW"/>
</dbReference>
<dbReference type="SUPFAM" id="SSF142695">
    <property type="entry name" value="RibA-like"/>
    <property type="match status" value="1"/>
</dbReference>
<feature type="active site" description="Nucleophile; for GTP cyclohydrolase activity" evidence="19">
    <location>
        <position position="329"/>
    </location>
</feature>
<feature type="binding site" evidence="19">
    <location>
        <position position="162"/>
    </location>
    <ligand>
        <name>D-ribulose 5-phosphate</name>
        <dbReference type="ChEBI" id="CHEBI:58121"/>
    </ligand>
</feature>
<dbReference type="SUPFAM" id="SSF55821">
    <property type="entry name" value="YrdC/RibB"/>
    <property type="match status" value="1"/>
</dbReference>
<dbReference type="Proteomes" id="UP001199296">
    <property type="component" value="Unassembled WGS sequence"/>
</dbReference>
<feature type="binding site" evidence="19">
    <location>
        <position position="266"/>
    </location>
    <ligand>
        <name>Zn(2+)</name>
        <dbReference type="ChEBI" id="CHEBI:29105"/>
        <note>catalytic</note>
    </ligand>
</feature>
<keyword evidence="14 19" id="KW-0464">Manganese</keyword>
<comment type="cofactor">
    <cofactor evidence="19">
        <name>Zn(2+)</name>
        <dbReference type="ChEBI" id="CHEBI:29105"/>
    </cofactor>
    <text evidence="19">Binds 1 zinc ion per subunit.</text>
</comment>
<evidence type="ECO:0000256" key="15">
    <source>
        <dbReference type="ARBA" id="ARBA00023239"/>
    </source>
</evidence>
<evidence type="ECO:0000313" key="21">
    <source>
        <dbReference type="EMBL" id="MCC3144010.1"/>
    </source>
</evidence>
<comment type="catalytic activity">
    <reaction evidence="1 19">
        <text>D-ribulose 5-phosphate = (2S)-2-hydroxy-3-oxobutyl phosphate + formate + H(+)</text>
        <dbReference type="Rhea" id="RHEA:18457"/>
        <dbReference type="ChEBI" id="CHEBI:15378"/>
        <dbReference type="ChEBI" id="CHEBI:15740"/>
        <dbReference type="ChEBI" id="CHEBI:58121"/>
        <dbReference type="ChEBI" id="CHEBI:58830"/>
        <dbReference type="EC" id="4.1.99.12"/>
    </reaction>
</comment>
<dbReference type="NCBIfam" id="TIGR00506">
    <property type="entry name" value="ribB"/>
    <property type="match status" value="1"/>
</dbReference>
<dbReference type="NCBIfam" id="TIGR00505">
    <property type="entry name" value="ribA"/>
    <property type="match status" value="1"/>
</dbReference>
<keyword evidence="11 19" id="KW-0862">Zinc</keyword>
<evidence type="ECO:0000256" key="11">
    <source>
        <dbReference type="ARBA" id="ARBA00022833"/>
    </source>
</evidence>
<comment type="function">
    <text evidence="3 19">Catalyzes the conversion of D-ribulose 5-phosphate to formate and 3,4-dihydroxy-2-butanone 4-phosphate.</text>
</comment>
<feature type="binding site" evidence="19">
    <location>
        <position position="268"/>
    </location>
    <ligand>
        <name>Zn(2+)</name>
        <dbReference type="ChEBI" id="CHEBI:29105"/>
        <note>catalytic</note>
    </ligand>
</feature>
<dbReference type="PANTHER" id="PTHR21327">
    <property type="entry name" value="GTP CYCLOHYDROLASE II-RELATED"/>
    <property type="match status" value="1"/>
</dbReference>
<dbReference type="Gene3D" id="3.40.50.10990">
    <property type="entry name" value="GTP cyclohydrolase II"/>
    <property type="match status" value="1"/>
</dbReference>
<evidence type="ECO:0000256" key="7">
    <source>
        <dbReference type="ARBA" id="ARBA00022619"/>
    </source>
</evidence>
<comment type="similarity">
    <text evidence="19">In the C-terminal section; belongs to the GTP cyclohydrolase II family.</text>
</comment>
<dbReference type="GO" id="GO:0008686">
    <property type="term" value="F:3,4-dihydroxy-2-butanone-4-phosphate synthase activity"/>
    <property type="evidence" value="ECO:0007669"/>
    <property type="project" value="UniProtKB-UniRule"/>
</dbReference>
<feature type="binding site" evidence="19">
    <location>
        <position position="350"/>
    </location>
    <ligand>
        <name>GTP</name>
        <dbReference type="ChEBI" id="CHEBI:37565"/>
    </ligand>
</feature>
<feature type="domain" description="GTP cyclohydrolase II" evidence="20">
    <location>
        <begin position="208"/>
        <end position="371"/>
    </location>
</feature>
<comment type="caution">
    <text evidence="21">The sequence shown here is derived from an EMBL/GenBank/DDBJ whole genome shotgun (WGS) entry which is preliminary data.</text>
</comment>
<dbReference type="InterPro" id="IPR000422">
    <property type="entry name" value="DHBP_synthase_RibB"/>
</dbReference>
<evidence type="ECO:0000256" key="5">
    <source>
        <dbReference type="ARBA" id="ARBA00004904"/>
    </source>
</evidence>
<dbReference type="Gene3D" id="3.90.870.10">
    <property type="entry name" value="DHBP synthase"/>
    <property type="match status" value="1"/>
</dbReference>
<feature type="binding site" evidence="19">
    <location>
        <position position="355"/>
    </location>
    <ligand>
        <name>GTP</name>
        <dbReference type="ChEBI" id="CHEBI:37565"/>
    </ligand>
</feature>
<comment type="function">
    <text evidence="17 19">Catalyzes the conversion of GTP to 2,5-diamino-6-ribosylamino-4(3H)-pyrimidinone 5'-phosphate (DARP), formate and pyrophosphate.</text>
</comment>
<dbReference type="GO" id="GO:0030145">
    <property type="term" value="F:manganese ion binding"/>
    <property type="evidence" value="ECO:0007669"/>
    <property type="project" value="UniProtKB-UniRule"/>
</dbReference>
<name>A0AAW4WSE5_9FIRM</name>
<dbReference type="InterPro" id="IPR000926">
    <property type="entry name" value="RibA"/>
</dbReference>
<evidence type="ECO:0000256" key="18">
    <source>
        <dbReference type="ARBA" id="ARBA00049295"/>
    </source>
</evidence>
<reference evidence="21 22" key="1">
    <citation type="submission" date="2021-10" db="EMBL/GenBank/DDBJ databases">
        <authorList>
            <person name="Grouzdev D.S."/>
            <person name="Pantiukh K.S."/>
            <person name="Krutkina M.S."/>
        </authorList>
    </citation>
    <scope>NUCLEOTIDE SEQUENCE [LARGE SCALE GENOMIC DNA]</scope>
    <source>
        <strain evidence="21 22">Z-7514</strain>
    </source>
</reference>
<comment type="pathway">
    <text evidence="4 19">Cofactor biosynthesis; riboflavin biosynthesis; 5-amino-6-(D-ribitylamino)uracil from GTP: step 1/4.</text>
</comment>
<gene>
    <name evidence="19" type="primary">ribBA</name>
    <name evidence="21" type="ORF">LJ207_01560</name>
</gene>
<evidence type="ECO:0000256" key="8">
    <source>
        <dbReference type="ARBA" id="ARBA00022723"/>
    </source>
</evidence>
<protein>
    <recommendedName>
        <fullName evidence="19">Riboflavin biosynthesis protein RibBA</fullName>
    </recommendedName>
    <domain>
        <recommendedName>
            <fullName evidence="19">3,4-dihydroxy-2-butanone 4-phosphate synthase</fullName>
            <shortName evidence="19">DHBP synthase</shortName>
            <ecNumber evidence="19">4.1.99.12</ecNumber>
        </recommendedName>
    </domain>
    <domain>
        <recommendedName>
            <fullName evidence="19">GTP cyclohydrolase-2</fullName>
            <ecNumber evidence="19">3.5.4.25</ecNumber>
        </recommendedName>
        <alternativeName>
            <fullName evidence="19">GTP cyclohydrolase II</fullName>
        </alternativeName>
    </domain>
</protein>
<dbReference type="InterPro" id="IPR016299">
    <property type="entry name" value="Riboflavin_synth_RibBA"/>
</dbReference>
<feature type="binding site" evidence="19">
    <location>
        <position position="271"/>
    </location>
    <ligand>
        <name>GTP</name>
        <dbReference type="ChEBI" id="CHEBI:37565"/>
    </ligand>
</feature>
<evidence type="ECO:0000256" key="12">
    <source>
        <dbReference type="ARBA" id="ARBA00022842"/>
    </source>
</evidence>
<feature type="region of interest" description="GTP cyclohydrolase II" evidence="19">
    <location>
        <begin position="200"/>
        <end position="399"/>
    </location>
</feature>
<feature type="binding site" evidence="19">
    <location>
        <begin position="26"/>
        <end position="27"/>
    </location>
    <ligand>
        <name>D-ribulose 5-phosphate</name>
        <dbReference type="ChEBI" id="CHEBI:58121"/>
    </ligand>
</feature>
<keyword evidence="10 19" id="KW-0378">Hydrolase</keyword>
<keyword evidence="8 19" id="KW-0479">Metal-binding</keyword>
<comment type="cofactor">
    <cofactor evidence="19">
        <name>Mg(2+)</name>
        <dbReference type="ChEBI" id="CHEBI:18420"/>
    </cofactor>
    <cofactor evidence="19">
        <name>Mn(2+)</name>
        <dbReference type="ChEBI" id="CHEBI:29035"/>
    </cofactor>
    <text evidence="19">Binds 2 divalent metal cations per subunit. Magnesium or manganese.</text>
</comment>
<feature type="binding site" evidence="19">
    <location>
        <begin position="293"/>
        <end position="295"/>
    </location>
    <ligand>
        <name>GTP</name>
        <dbReference type="ChEBI" id="CHEBI:37565"/>
    </ligand>
</feature>
<dbReference type="FunFam" id="3.40.50.10990:FF:000001">
    <property type="entry name" value="Riboflavin biosynthesis protein RibBA"/>
    <property type="match status" value="1"/>
</dbReference>